<evidence type="ECO:0000313" key="2">
    <source>
        <dbReference type="Proteomes" id="UP001055879"/>
    </source>
</evidence>
<accession>A0ACB9B264</accession>
<dbReference type="Proteomes" id="UP001055879">
    <property type="component" value="Linkage Group LG07"/>
</dbReference>
<gene>
    <name evidence="1" type="ORF">L6452_23075</name>
</gene>
<organism evidence="1 2">
    <name type="scientific">Arctium lappa</name>
    <name type="common">Greater burdock</name>
    <name type="synonym">Lappa major</name>
    <dbReference type="NCBI Taxonomy" id="4217"/>
    <lineage>
        <taxon>Eukaryota</taxon>
        <taxon>Viridiplantae</taxon>
        <taxon>Streptophyta</taxon>
        <taxon>Embryophyta</taxon>
        <taxon>Tracheophyta</taxon>
        <taxon>Spermatophyta</taxon>
        <taxon>Magnoliopsida</taxon>
        <taxon>eudicotyledons</taxon>
        <taxon>Gunneridae</taxon>
        <taxon>Pentapetalae</taxon>
        <taxon>asterids</taxon>
        <taxon>campanulids</taxon>
        <taxon>Asterales</taxon>
        <taxon>Asteraceae</taxon>
        <taxon>Carduoideae</taxon>
        <taxon>Cardueae</taxon>
        <taxon>Arctiinae</taxon>
        <taxon>Arctium</taxon>
    </lineage>
</organism>
<sequence length="1104" mass="123922">MRIGNNPRENNCSQGLFADRGRDDQQSSRGRNRGRSQSRRPGSRGKSKTHGNCNYCHKPGHWVKDCPSLKNKDKDNAESSAVAAEEEQNAFSATVTPPQGDRRWVLDTGASCHMTPFRDCFSTFEKVEGNSIFMGNSTSCVTKGISTVQIKMFDGCIRTLNNVKFVPFMTRSLISVGQLSKLGCKIQIDDGSLRISRGSIIVMKGERAENNLFHLIGETISSESCVADISQNLDVARLWHLRLGHTSEKNLEILRKRKLIKIAVPAILEFCSGCVKGKQARVSFGVGKHNTKGIFDYVHTDVWGPSSTPSLSGGKYFVSFIDDFSHKLWVYVLKLKSDVFDTFKTWLARVEVETGKKLKVLRSDNGGEFTSGNFKDFCLRKGIHRHYTTPGDPQSNGVAERMNRTLLEKVRCMLSTSGFPKSFWVEALYTAVHIINRLPCSAIGGKILEEAWRGKRNICLKYIRVFGCPVYFHVSGQDKLNPKATKGFLLDYTDGIKGYRIWNPLTCKVIHSRHVTFDESVMLKSQDPQSSQDPEVTTTVAPTADDVETVDSLCIPSSSTPDISSESTVNVEEVIPPVTSTSDSEEEILNDGGEDGDTIPVIAPTRHSQRTIRLPNRYGDWDFANMSFTDQLEFALHVGQDELFDIKEALASTHSSKWLGAIRAIGCKWVFKVKDDNRYKARLVAKGFAQRKGIEYDDIFALVVRHTSIHVLLAIVAIHDLDLEQLDVKTAFLHGDLEETIYMKQPDGFVSESKPEYVCKLKKSLYGLKQSPRQWYKKFDLFMLNLRFERSEKDACVYHRQSGGVFTYLLLYVDDMLIACRDRSEIKRLKDKLSSEFEMKDLGAAQKILGMEIVRDRKSRTLRLTQRAYIQKILKRFNLDGAKTSSTPLPKHIKITSEDCPKDDKGKAEMSKVPYASEVGSLMYAMVCTRPDLAHCVGVVSRFLANPGRSHWTAVKTTFRYLKGTETHGLIFGLYNDCEIVGFCDSDYAGDRVGWRSTSGYVFTLGGTTVSWRSRLQSIVALSTTKAELVAAVESAKEAVHLKELMNGLGFEQPSVPIFYDNQSAIHLATNLAFSSRTKHINMTMPRICSLSRYRQLSLSIAQT</sequence>
<reference evidence="2" key="1">
    <citation type="journal article" date="2022" name="Mol. Ecol. Resour.">
        <title>The genomes of chicory, endive, great burdock and yacon provide insights into Asteraceae palaeo-polyploidization history and plant inulin production.</title>
        <authorList>
            <person name="Fan W."/>
            <person name="Wang S."/>
            <person name="Wang H."/>
            <person name="Wang A."/>
            <person name="Jiang F."/>
            <person name="Liu H."/>
            <person name="Zhao H."/>
            <person name="Xu D."/>
            <person name="Zhang Y."/>
        </authorList>
    </citation>
    <scope>NUCLEOTIDE SEQUENCE [LARGE SCALE GENOMIC DNA]</scope>
    <source>
        <strain evidence="2">cv. Niubang</strain>
    </source>
</reference>
<name>A0ACB9B264_ARCLA</name>
<proteinExistence type="predicted"/>
<evidence type="ECO:0000313" key="1">
    <source>
        <dbReference type="EMBL" id="KAI3716033.1"/>
    </source>
</evidence>
<reference evidence="1 2" key="2">
    <citation type="journal article" date="2022" name="Mol. Ecol. Resour.">
        <title>The genomes of chicory, endive, great burdock and yacon provide insights into Asteraceae paleo-polyploidization history and plant inulin production.</title>
        <authorList>
            <person name="Fan W."/>
            <person name="Wang S."/>
            <person name="Wang H."/>
            <person name="Wang A."/>
            <person name="Jiang F."/>
            <person name="Liu H."/>
            <person name="Zhao H."/>
            <person name="Xu D."/>
            <person name="Zhang Y."/>
        </authorList>
    </citation>
    <scope>NUCLEOTIDE SEQUENCE [LARGE SCALE GENOMIC DNA]</scope>
    <source>
        <strain evidence="2">cv. Niubang</strain>
    </source>
</reference>
<keyword evidence="2" id="KW-1185">Reference proteome</keyword>
<protein>
    <submittedName>
        <fullName evidence="1">Uncharacterized protein</fullName>
    </submittedName>
</protein>
<comment type="caution">
    <text evidence="1">The sequence shown here is derived from an EMBL/GenBank/DDBJ whole genome shotgun (WGS) entry which is preliminary data.</text>
</comment>
<dbReference type="EMBL" id="CM042053">
    <property type="protein sequence ID" value="KAI3716033.1"/>
    <property type="molecule type" value="Genomic_DNA"/>
</dbReference>